<evidence type="ECO:0000256" key="6">
    <source>
        <dbReference type="ARBA" id="ARBA00047939"/>
    </source>
</evidence>
<evidence type="ECO:0000256" key="5">
    <source>
        <dbReference type="ARBA" id="ARBA00034531"/>
    </source>
</evidence>
<dbReference type="PANTHER" id="PTHR39560">
    <property type="entry name" value="PROTEIN ADENYLYLTRANSFERASE FIC-RELATED"/>
    <property type="match status" value="1"/>
</dbReference>
<dbReference type="RefSeq" id="WP_208309245.1">
    <property type="nucleotide sequence ID" value="NZ_JAGETX010000024.1"/>
</dbReference>
<dbReference type="SUPFAM" id="SSF140931">
    <property type="entry name" value="Fic-like"/>
    <property type="match status" value="1"/>
</dbReference>
<organism evidence="10 11">
    <name type="scientific">Hymenobacter defluvii</name>
    <dbReference type="NCBI Taxonomy" id="2054411"/>
    <lineage>
        <taxon>Bacteria</taxon>
        <taxon>Pseudomonadati</taxon>
        <taxon>Bacteroidota</taxon>
        <taxon>Cytophagia</taxon>
        <taxon>Cytophagales</taxon>
        <taxon>Hymenobacteraceae</taxon>
        <taxon>Hymenobacter</taxon>
    </lineage>
</organism>
<comment type="catalytic activity">
    <reaction evidence="7">
        <text>L-tyrosyl-[protein] + ATP = O-(5'-adenylyl)-L-tyrosyl-[protein] + diphosphate</text>
        <dbReference type="Rhea" id="RHEA:54288"/>
        <dbReference type="Rhea" id="RHEA-COMP:10136"/>
        <dbReference type="Rhea" id="RHEA-COMP:13846"/>
        <dbReference type="ChEBI" id="CHEBI:30616"/>
        <dbReference type="ChEBI" id="CHEBI:33019"/>
        <dbReference type="ChEBI" id="CHEBI:46858"/>
        <dbReference type="ChEBI" id="CHEBI:83624"/>
        <dbReference type="EC" id="2.7.7.108"/>
    </reaction>
</comment>
<protein>
    <recommendedName>
        <fullName evidence="5">protein adenylyltransferase</fullName>
        <ecNumber evidence="5">2.7.7.108</ecNumber>
    </recommendedName>
</protein>
<dbReference type="InterPro" id="IPR003812">
    <property type="entry name" value="Fido"/>
</dbReference>
<evidence type="ECO:0000256" key="1">
    <source>
        <dbReference type="ARBA" id="ARBA00022679"/>
    </source>
</evidence>
<dbReference type="Proteomes" id="UP000670527">
    <property type="component" value="Unassembled WGS sequence"/>
</dbReference>
<dbReference type="EMBL" id="JAGETX010000024">
    <property type="protein sequence ID" value="MBO3273098.1"/>
    <property type="molecule type" value="Genomic_DNA"/>
</dbReference>
<feature type="domain" description="Fido" evidence="9">
    <location>
        <begin position="54"/>
        <end position="207"/>
    </location>
</feature>
<dbReference type="Pfam" id="PF02661">
    <property type="entry name" value="Fic"/>
    <property type="match status" value="1"/>
</dbReference>
<name>A0ABS3TI89_9BACT</name>
<evidence type="ECO:0000256" key="4">
    <source>
        <dbReference type="ARBA" id="ARBA00022840"/>
    </source>
</evidence>
<evidence type="ECO:0000256" key="7">
    <source>
        <dbReference type="ARBA" id="ARBA00048696"/>
    </source>
</evidence>
<evidence type="ECO:0000259" key="9">
    <source>
        <dbReference type="PROSITE" id="PS51459"/>
    </source>
</evidence>
<gene>
    <name evidence="10" type="ORF">J4D97_20780</name>
</gene>
<proteinExistence type="predicted"/>
<evidence type="ECO:0000256" key="8">
    <source>
        <dbReference type="SAM" id="MobiDB-lite"/>
    </source>
</evidence>
<keyword evidence="3" id="KW-0547">Nucleotide-binding</keyword>
<comment type="catalytic activity">
    <reaction evidence="6">
        <text>L-threonyl-[protein] + ATP = 3-O-(5'-adenylyl)-L-threonyl-[protein] + diphosphate</text>
        <dbReference type="Rhea" id="RHEA:54292"/>
        <dbReference type="Rhea" id="RHEA-COMP:11060"/>
        <dbReference type="Rhea" id="RHEA-COMP:13847"/>
        <dbReference type="ChEBI" id="CHEBI:30013"/>
        <dbReference type="ChEBI" id="CHEBI:30616"/>
        <dbReference type="ChEBI" id="CHEBI:33019"/>
        <dbReference type="ChEBI" id="CHEBI:138113"/>
        <dbReference type="EC" id="2.7.7.108"/>
    </reaction>
</comment>
<keyword evidence="2" id="KW-0548">Nucleotidyltransferase</keyword>
<keyword evidence="11" id="KW-1185">Reference proteome</keyword>
<comment type="caution">
    <text evidence="10">The sequence shown here is derived from an EMBL/GenBank/DDBJ whole genome shotgun (WGS) entry which is preliminary data.</text>
</comment>
<reference evidence="10 11" key="1">
    <citation type="submission" date="2021-03" db="EMBL/GenBank/DDBJ databases">
        <authorList>
            <person name="Kim M.K."/>
        </authorList>
    </citation>
    <scope>NUCLEOTIDE SEQUENCE [LARGE SCALE GENOMIC DNA]</scope>
    <source>
        <strain evidence="10 11">BT507</strain>
    </source>
</reference>
<evidence type="ECO:0000313" key="10">
    <source>
        <dbReference type="EMBL" id="MBO3273098.1"/>
    </source>
</evidence>
<feature type="region of interest" description="Disordered" evidence="8">
    <location>
        <begin position="421"/>
        <end position="466"/>
    </location>
</feature>
<evidence type="ECO:0000256" key="3">
    <source>
        <dbReference type="ARBA" id="ARBA00022741"/>
    </source>
</evidence>
<dbReference type="PANTHER" id="PTHR39560:SF1">
    <property type="entry name" value="PROTEIN ADENYLYLTRANSFERASE FIC-RELATED"/>
    <property type="match status" value="1"/>
</dbReference>
<accession>A0ABS3TI89</accession>
<keyword evidence="1" id="KW-0808">Transferase</keyword>
<dbReference type="InterPro" id="IPR036597">
    <property type="entry name" value="Fido-like_dom_sf"/>
</dbReference>
<dbReference type="Gene3D" id="1.10.3290.10">
    <property type="entry name" value="Fido-like domain"/>
    <property type="match status" value="1"/>
</dbReference>
<dbReference type="PROSITE" id="PS51459">
    <property type="entry name" value="FIDO"/>
    <property type="match status" value="1"/>
</dbReference>
<evidence type="ECO:0000256" key="2">
    <source>
        <dbReference type="ARBA" id="ARBA00022695"/>
    </source>
</evidence>
<sequence length="466" mass="52899">MDAFQDPRYSRPNNEVFFNNVGATTEKELREAEGNNIGRVALLVDGIKPMPGDLDAAHLKRIHKELLGKLYPWAGETRAWGQFQGHKELRQGTLFFSPYEQIDTRLDLLSDQLKQENQLRGLDKDQFVKRLAYYADQYNYVHAFREGNGRTLQVVVAAIGREAGYDVRLSEQQIKERYNQARDTAILRKNAVNPDDNLVPLQKLFSDATTPTPGAHAEQLRHPDQARPLVAQHPAMQQAEALRTLIVGSRELTEELLMQRIVKHEFNVSPDYVYKAKTQEAVLIGKAQDVQREPVTWPTFREELQKQMQQVESDPNVTRASRAHLTQLTKAGAVLDTNNALTPAFRESEIPRQPLALLGQSLDNLWKGGQMEKLLRGQVSDSLPLFVGEKQVPMQLILKRNEKGEADMRAILPPEVRESLKQQIAARKADQQQGPDPKAQAPKQTPPNKPDDDEEPSQRRRRGPKM</sequence>
<evidence type="ECO:0000313" key="11">
    <source>
        <dbReference type="Proteomes" id="UP000670527"/>
    </source>
</evidence>
<keyword evidence="4" id="KW-0067">ATP-binding</keyword>
<dbReference type="EC" id="2.7.7.108" evidence="5"/>